<dbReference type="InterPro" id="IPR002797">
    <property type="entry name" value="Polysacc_synth"/>
</dbReference>
<organism evidence="7 8">
    <name type="scientific">Falsarthrobacter nasiphocae</name>
    <dbReference type="NCBI Taxonomy" id="189863"/>
    <lineage>
        <taxon>Bacteria</taxon>
        <taxon>Bacillati</taxon>
        <taxon>Actinomycetota</taxon>
        <taxon>Actinomycetes</taxon>
        <taxon>Micrococcales</taxon>
        <taxon>Micrococcaceae</taxon>
        <taxon>Falsarthrobacter</taxon>
    </lineage>
</organism>
<feature type="transmembrane region" description="Helical" evidence="6">
    <location>
        <begin position="352"/>
        <end position="369"/>
    </location>
</feature>
<evidence type="ECO:0000313" key="8">
    <source>
        <dbReference type="Proteomes" id="UP001247307"/>
    </source>
</evidence>
<dbReference type="AlphaFoldDB" id="A0AAE3YG86"/>
<keyword evidence="5 6" id="KW-0472">Membrane</keyword>
<evidence type="ECO:0000256" key="5">
    <source>
        <dbReference type="ARBA" id="ARBA00023136"/>
    </source>
</evidence>
<dbReference type="GO" id="GO:0005886">
    <property type="term" value="C:plasma membrane"/>
    <property type="evidence" value="ECO:0007669"/>
    <property type="project" value="UniProtKB-SubCell"/>
</dbReference>
<comment type="subcellular location">
    <subcellularLocation>
        <location evidence="1">Cell membrane</location>
        <topology evidence="1">Multi-pass membrane protein</topology>
    </subcellularLocation>
</comment>
<feature type="transmembrane region" description="Helical" evidence="6">
    <location>
        <begin position="137"/>
        <end position="158"/>
    </location>
</feature>
<comment type="caution">
    <text evidence="7">The sequence shown here is derived from an EMBL/GenBank/DDBJ whole genome shotgun (WGS) entry which is preliminary data.</text>
</comment>
<keyword evidence="8" id="KW-1185">Reference proteome</keyword>
<evidence type="ECO:0000313" key="7">
    <source>
        <dbReference type="EMBL" id="MDR6891589.1"/>
    </source>
</evidence>
<gene>
    <name evidence="7" type="ORF">J2S35_000529</name>
</gene>
<keyword evidence="2" id="KW-1003">Cell membrane</keyword>
<name>A0AAE3YG86_9MICC</name>
<evidence type="ECO:0000256" key="2">
    <source>
        <dbReference type="ARBA" id="ARBA00022475"/>
    </source>
</evidence>
<evidence type="ECO:0000256" key="4">
    <source>
        <dbReference type="ARBA" id="ARBA00022989"/>
    </source>
</evidence>
<dbReference type="InterPro" id="IPR050833">
    <property type="entry name" value="Poly_Biosynth_Transport"/>
</dbReference>
<feature type="transmembrane region" description="Helical" evidence="6">
    <location>
        <begin position="43"/>
        <end position="62"/>
    </location>
</feature>
<dbReference type="Proteomes" id="UP001247307">
    <property type="component" value="Unassembled WGS sequence"/>
</dbReference>
<dbReference type="PANTHER" id="PTHR30250:SF26">
    <property type="entry name" value="PSMA PROTEIN"/>
    <property type="match status" value="1"/>
</dbReference>
<feature type="transmembrane region" description="Helical" evidence="6">
    <location>
        <begin position="375"/>
        <end position="396"/>
    </location>
</feature>
<keyword evidence="3 6" id="KW-0812">Transmembrane</keyword>
<feature type="transmembrane region" description="Helical" evidence="6">
    <location>
        <begin position="318"/>
        <end position="340"/>
    </location>
</feature>
<feature type="transmembrane region" description="Helical" evidence="6">
    <location>
        <begin position="105"/>
        <end position="125"/>
    </location>
</feature>
<dbReference type="RefSeq" id="WP_309849543.1">
    <property type="nucleotide sequence ID" value="NZ_BAAAIU010000022.1"/>
</dbReference>
<proteinExistence type="predicted"/>
<accession>A0AAE3YG86</accession>
<dbReference type="Pfam" id="PF01943">
    <property type="entry name" value="Polysacc_synt"/>
    <property type="match status" value="1"/>
</dbReference>
<feature type="transmembrane region" description="Helical" evidence="6">
    <location>
        <begin position="74"/>
        <end position="93"/>
    </location>
</feature>
<feature type="transmembrane region" description="Helical" evidence="6">
    <location>
        <begin position="164"/>
        <end position="186"/>
    </location>
</feature>
<protein>
    <submittedName>
        <fullName evidence="7">O-antigen/teichoic acid export membrane protein</fullName>
    </submittedName>
</protein>
<reference evidence="7" key="1">
    <citation type="submission" date="2023-07" db="EMBL/GenBank/DDBJ databases">
        <title>Sequencing the genomes of 1000 actinobacteria strains.</title>
        <authorList>
            <person name="Klenk H.-P."/>
        </authorList>
    </citation>
    <scope>NUCLEOTIDE SEQUENCE</scope>
    <source>
        <strain evidence="7">DSM 13988</strain>
    </source>
</reference>
<sequence length="431" mass="44371">MKLAQMFVSLLLPPIAALVSAPLLARALGQTGRGEVAAANAPILFTTAVLTFGLGDAATYFIARNKHRSTSLTFRVLAGFTALGALSAVFTWAAAPVLSRGNAQLAELLVLTAAATVPTFVTFGIRAIASGIQAFDLLAREAMITSSIRLAATIALFISGHLSVLSATLVFLLSPVVGAIALLPVFRRIPVNSDLPTARYTELFGYGHRIWLGALSGVVLSRIDQLLMVPLSSEAELGIYVVAVAIGELPSVVAAGVRAITFSADSAEAEGAAASTALRLQMMARMTATASFIAAGAGIALTPWAIPVFFGEEFRPAILPAIVLLIATAAGSAGSVGGAGLSARGRPGLRSLSMLFGALANLLVFFLLVPHTGALGAALATLAGSWVAGTANLIALSRVFGMPVSSFYGIRRSDLHVIISTISRRKGNHAA</sequence>
<evidence type="ECO:0000256" key="6">
    <source>
        <dbReference type="SAM" id="Phobius"/>
    </source>
</evidence>
<keyword evidence="4 6" id="KW-1133">Transmembrane helix</keyword>
<dbReference type="EMBL" id="JAVDUI010000001">
    <property type="protein sequence ID" value="MDR6891589.1"/>
    <property type="molecule type" value="Genomic_DNA"/>
</dbReference>
<dbReference type="PANTHER" id="PTHR30250">
    <property type="entry name" value="PST FAMILY PREDICTED COLANIC ACID TRANSPORTER"/>
    <property type="match status" value="1"/>
</dbReference>
<evidence type="ECO:0000256" key="3">
    <source>
        <dbReference type="ARBA" id="ARBA00022692"/>
    </source>
</evidence>
<feature type="transmembrane region" description="Helical" evidence="6">
    <location>
        <begin position="288"/>
        <end position="306"/>
    </location>
</feature>
<evidence type="ECO:0000256" key="1">
    <source>
        <dbReference type="ARBA" id="ARBA00004651"/>
    </source>
</evidence>